<dbReference type="NCBIfam" id="TIGR02427">
    <property type="entry name" value="protocat_pcaD"/>
    <property type="match status" value="1"/>
</dbReference>
<keyword evidence="5" id="KW-1185">Reference proteome</keyword>
<dbReference type="GO" id="GO:0016020">
    <property type="term" value="C:membrane"/>
    <property type="evidence" value="ECO:0007669"/>
    <property type="project" value="TreeGrafter"/>
</dbReference>
<dbReference type="Gene3D" id="3.40.50.1820">
    <property type="entry name" value="alpha/beta hydrolase"/>
    <property type="match status" value="1"/>
</dbReference>
<name>A0A1I0WJE8_9RHOB</name>
<dbReference type="InterPro" id="IPR050266">
    <property type="entry name" value="AB_hydrolase_sf"/>
</dbReference>
<feature type="region of interest" description="Disordered" evidence="2">
    <location>
        <begin position="1"/>
        <end position="28"/>
    </location>
</feature>
<dbReference type="Pfam" id="PF12697">
    <property type="entry name" value="Abhydrolase_6"/>
    <property type="match status" value="1"/>
</dbReference>
<dbReference type="InterPro" id="IPR026968">
    <property type="entry name" value="PcaD/CatD"/>
</dbReference>
<accession>A0A1I0WJE8</accession>
<dbReference type="SUPFAM" id="SSF53474">
    <property type="entry name" value="alpha/beta-Hydrolases"/>
    <property type="match status" value="1"/>
</dbReference>
<dbReference type="GO" id="GO:0047570">
    <property type="term" value="F:3-oxoadipate enol-lactonase activity"/>
    <property type="evidence" value="ECO:0007669"/>
    <property type="project" value="InterPro"/>
</dbReference>
<dbReference type="InterPro" id="IPR000073">
    <property type="entry name" value="AB_hydrolase_1"/>
</dbReference>
<protein>
    <submittedName>
        <fullName evidence="4">3-oxoadipate enol-lactonase</fullName>
    </submittedName>
</protein>
<dbReference type="PANTHER" id="PTHR43798">
    <property type="entry name" value="MONOACYLGLYCEROL LIPASE"/>
    <property type="match status" value="1"/>
</dbReference>
<evidence type="ECO:0000313" key="5">
    <source>
        <dbReference type="Proteomes" id="UP000198796"/>
    </source>
</evidence>
<evidence type="ECO:0000256" key="2">
    <source>
        <dbReference type="SAM" id="MobiDB-lite"/>
    </source>
</evidence>
<dbReference type="GO" id="GO:0042952">
    <property type="term" value="P:beta-ketoadipate pathway"/>
    <property type="evidence" value="ECO:0007669"/>
    <property type="project" value="InterPro"/>
</dbReference>
<proteinExistence type="predicted"/>
<feature type="domain" description="AB hydrolase-1" evidence="3">
    <location>
        <begin position="57"/>
        <end position="283"/>
    </location>
</feature>
<dbReference type="AlphaFoldDB" id="A0A1I0WJE8"/>
<dbReference type="InterPro" id="IPR029058">
    <property type="entry name" value="AB_hydrolase_fold"/>
</dbReference>
<organism evidence="4 5">
    <name type="scientific">Poseidonocella pacifica</name>
    <dbReference type="NCBI Taxonomy" id="871651"/>
    <lineage>
        <taxon>Bacteria</taxon>
        <taxon>Pseudomonadati</taxon>
        <taxon>Pseudomonadota</taxon>
        <taxon>Alphaproteobacteria</taxon>
        <taxon>Rhodobacterales</taxon>
        <taxon>Roseobacteraceae</taxon>
        <taxon>Poseidonocella</taxon>
    </lineage>
</organism>
<evidence type="ECO:0000256" key="1">
    <source>
        <dbReference type="ARBA" id="ARBA00022801"/>
    </source>
</evidence>
<keyword evidence="1" id="KW-0378">Hydrolase</keyword>
<dbReference type="EMBL" id="FOJU01000002">
    <property type="protein sequence ID" value="SFA88517.1"/>
    <property type="molecule type" value="Genomic_DNA"/>
</dbReference>
<dbReference type="Proteomes" id="UP000198796">
    <property type="component" value="Unassembled WGS sequence"/>
</dbReference>
<evidence type="ECO:0000259" key="3">
    <source>
        <dbReference type="Pfam" id="PF12697"/>
    </source>
</evidence>
<dbReference type="STRING" id="871651.SAMN05421688_1475"/>
<reference evidence="4 5" key="1">
    <citation type="submission" date="2016-10" db="EMBL/GenBank/DDBJ databases">
        <authorList>
            <person name="de Groot N.N."/>
        </authorList>
    </citation>
    <scope>NUCLEOTIDE SEQUENCE [LARGE SCALE GENOMIC DNA]</scope>
    <source>
        <strain evidence="4 5">DSM 29316</strain>
    </source>
</reference>
<gene>
    <name evidence="4" type="ORF">SAMN05421688_1475</name>
</gene>
<dbReference type="PANTHER" id="PTHR43798:SF31">
    <property type="entry name" value="AB HYDROLASE SUPERFAMILY PROTEIN YCLE"/>
    <property type="match status" value="1"/>
</dbReference>
<evidence type="ECO:0000313" key="4">
    <source>
        <dbReference type="EMBL" id="SFA88517.1"/>
    </source>
</evidence>
<sequence length="297" mass="32059">MTLRTTSDGAGQGAGNKPENPLRETEIKRKDKPMLIADLGEVKLHYRIDGDPDGAPVVFSNSLGTDLRLWDQVLPLLPAGLKFIRYDKRGHGLSSCPPGPYKMGGLVTDAERLIDHLGLRDVLFVGLSIGGMIGQGLAAKRLDLVRALVLSNTAAKIGTREMWQSRIDGVRNEGIEALADGTMERWFSAEFRETAPFHAWRNMLVRQPVEGYAGCCAAIQGADFLTPTSGLRLPALGIAGSEDGATPPDLVRETVDLIPGAEFALIRRAGHLPCVEQPEEYARILSEFIAAVGHANG</sequence>